<reference evidence="1 2" key="1">
    <citation type="submission" date="2020-08" db="EMBL/GenBank/DDBJ databases">
        <title>Genomic Encyclopedia of Type Strains, Phase IV (KMG-IV): sequencing the most valuable type-strain genomes for metagenomic binning, comparative biology and taxonomic classification.</title>
        <authorList>
            <person name="Goeker M."/>
        </authorList>
    </citation>
    <scope>NUCLEOTIDE SEQUENCE [LARGE SCALE GENOMIC DNA]</scope>
    <source>
        <strain evidence="1 2">DSM 15867</strain>
    </source>
</reference>
<name>A0A7W7EZR8_9SPHN</name>
<dbReference type="AlphaFoldDB" id="A0A7W7EZR8"/>
<proteinExistence type="predicted"/>
<comment type="caution">
    <text evidence="1">The sequence shown here is derived from an EMBL/GenBank/DDBJ whole genome shotgun (WGS) entry which is preliminary data.</text>
</comment>
<dbReference type="RefSeq" id="WP_184113661.1">
    <property type="nucleotide sequence ID" value="NZ_JACHNY010000003.1"/>
</dbReference>
<dbReference type="InterPro" id="IPR010662">
    <property type="entry name" value="RBBP9/YdeN"/>
</dbReference>
<sequence>MIATVAQDRFSIVTIFDSEGPPPAWQRMFGWPSGGAAHLPIHSAGDRTIWAAKLDRVVRDADRAVLLVADGIGCAASAWWARLSPSDYVDRIAGALLFPSGDPTDTGFAAPRTRLPFPSLVVRPGGDAAPPAEIGEWGSRIVTRHRQPDRTGGSAPWHNAQRLFQRLTRQVVEQDIARAQARFGGS</sequence>
<dbReference type="Proteomes" id="UP000574769">
    <property type="component" value="Unassembled WGS sequence"/>
</dbReference>
<dbReference type="GO" id="GO:0016787">
    <property type="term" value="F:hydrolase activity"/>
    <property type="evidence" value="ECO:0007669"/>
    <property type="project" value="InterPro"/>
</dbReference>
<organism evidence="1 2">
    <name type="scientific">Sphingomonas abaci</name>
    <dbReference type="NCBI Taxonomy" id="237611"/>
    <lineage>
        <taxon>Bacteria</taxon>
        <taxon>Pseudomonadati</taxon>
        <taxon>Pseudomonadota</taxon>
        <taxon>Alphaproteobacteria</taxon>
        <taxon>Sphingomonadales</taxon>
        <taxon>Sphingomonadaceae</taxon>
        <taxon>Sphingomonas</taxon>
    </lineage>
</organism>
<dbReference type="Gene3D" id="3.40.50.1820">
    <property type="entry name" value="alpha/beta hydrolase"/>
    <property type="match status" value="1"/>
</dbReference>
<protein>
    <recommendedName>
        <fullName evidence="3">Alpha/beta hydrolase</fullName>
    </recommendedName>
</protein>
<evidence type="ECO:0008006" key="3">
    <source>
        <dbReference type="Google" id="ProtNLM"/>
    </source>
</evidence>
<accession>A0A7W7EZR8</accession>
<dbReference type="EMBL" id="JACHNY010000003">
    <property type="protein sequence ID" value="MBB4617630.1"/>
    <property type="molecule type" value="Genomic_DNA"/>
</dbReference>
<dbReference type="InterPro" id="IPR029058">
    <property type="entry name" value="AB_hydrolase_fold"/>
</dbReference>
<evidence type="ECO:0000313" key="1">
    <source>
        <dbReference type="EMBL" id="MBB4617630.1"/>
    </source>
</evidence>
<evidence type="ECO:0000313" key="2">
    <source>
        <dbReference type="Proteomes" id="UP000574769"/>
    </source>
</evidence>
<dbReference type="Pfam" id="PF06821">
    <property type="entry name" value="Ser_hydrolase"/>
    <property type="match status" value="1"/>
</dbReference>
<keyword evidence="2" id="KW-1185">Reference proteome</keyword>
<gene>
    <name evidence="1" type="ORF">GGQ96_001758</name>
</gene>